<comment type="caution">
    <text evidence="1">The sequence shown here is derived from an EMBL/GenBank/DDBJ whole genome shotgun (WGS) entry which is preliminary data.</text>
</comment>
<accession>A0A644YK73</accession>
<proteinExistence type="predicted"/>
<dbReference type="EMBL" id="VSSQ01004753">
    <property type="protein sequence ID" value="MPM26514.1"/>
    <property type="molecule type" value="Genomic_DNA"/>
</dbReference>
<evidence type="ECO:0000313" key="1">
    <source>
        <dbReference type="EMBL" id="MPM26514.1"/>
    </source>
</evidence>
<organism evidence="1">
    <name type="scientific">bioreactor metagenome</name>
    <dbReference type="NCBI Taxonomy" id="1076179"/>
    <lineage>
        <taxon>unclassified sequences</taxon>
        <taxon>metagenomes</taxon>
        <taxon>ecological metagenomes</taxon>
    </lineage>
</organism>
<sequence length="51" mass="5758">MSSLTEKQINEGYFNGIGGFPPLNQTDDRTNYAKEVKNYKGQDKLCISCIQ</sequence>
<name>A0A644YK73_9ZZZZ</name>
<gene>
    <name evidence="1" type="ORF">SDC9_73018</name>
</gene>
<dbReference type="AlphaFoldDB" id="A0A644YK73"/>
<reference evidence="1" key="1">
    <citation type="submission" date="2019-08" db="EMBL/GenBank/DDBJ databases">
        <authorList>
            <person name="Kucharzyk K."/>
            <person name="Murdoch R.W."/>
            <person name="Higgins S."/>
            <person name="Loffler F."/>
        </authorList>
    </citation>
    <scope>NUCLEOTIDE SEQUENCE</scope>
</reference>
<protein>
    <submittedName>
        <fullName evidence="1">Uncharacterized protein</fullName>
    </submittedName>
</protein>